<dbReference type="PANTHER" id="PTHR31503:SF20">
    <property type="entry name" value="CA(2+)_H(+) EXCHANGER, PUTATIVE (EUROFUNG)-RELATED"/>
    <property type="match status" value="1"/>
</dbReference>
<dbReference type="InterPro" id="IPR044880">
    <property type="entry name" value="NCX_ion-bd_dom_sf"/>
</dbReference>
<evidence type="ECO:0000313" key="11">
    <source>
        <dbReference type="EMBL" id="EAU33269.1"/>
    </source>
</evidence>
<evidence type="ECO:0000256" key="7">
    <source>
        <dbReference type="ARBA" id="ARBA00023136"/>
    </source>
</evidence>
<feature type="region of interest" description="Disordered" evidence="8">
    <location>
        <begin position="9"/>
        <end position="154"/>
    </location>
</feature>
<keyword evidence="4 9" id="KW-0812">Transmembrane</keyword>
<keyword evidence="5 9" id="KW-1133">Transmembrane helix</keyword>
<sequence>MHIYRRHAGNLAWYDEEGEPSSHNPFKKFRARPRRSSSIQLESRLAPVRTAGDVRSSEERRRRRDMTEGLAGPEHSLSFPPESAGTDRASQLESSDRAGPVPSLHSTDPINVSAQDASDNEAGLPRKRKTLNGKADDQSMDDYTMNGGGEDKDLMEKPKFTVANQIKATVFNSWMNILILAAPLPWSYVDVSRVAVFVVNFIAVIPLAGMLSYATEENCHAVTSSPRTGHTDLANPSSTGETIGGLLNASFGILSNLLLVMGMCFFFGGVNRLEQHFNVVVAQTAASLLALAVGALIIPTAFHNWSEAGDTGIAPLSRGTSVILLVVYGCYLFFQLKSHTVIYNAPSPKVEKRRQRITEGDASRGIAQIGKMSATLAGHNAQQMELNDPADEPEEPQLHIWVAVLTLGISTALVALCAEFMVDSIDAITQTGGVSETFVGLILLPIVGNAAEHATAVTVACKDKMDLSIGVAVGSSMQIALLVLPFIVILGWILGNDDMVSATSVVNYLIADGKSHWLEGVLLMMMYVIIAVAAWFYPTKDKTNGA</sequence>
<keyword evidence="7 9" id="KW-0472">Membrane</keyword>
<dbReference type="FunFam" id="1.20.1420.30:FF:000024">
    <property type="entry name" value="Calcium/proton exchanger, variant"/>
    <property type="match status" value="1"/>
</dbReference>
<dbReference type="InterPro" id="IPR004713">
    <property type="entry name" value="CaH_exchang"/>
</dbReference>
<dbReference type="Pfam" id="PF01699">
    <property type="entry name" value="Na_Ca_ex"/>
    <property type="match status" value="2"/>
</dbReference>
<dbReference type="RefSeq" id="XP_001215903.1">
    <property type="nucleotide sequence ID" value="XM_001215903.1"/>
</dbReference>
<evidence type="ECO:0000256" key="6">
    <source>
        <dbReference type="ARBA" id="ARBA00023065"/>
    </source>
</evidence>
<feature type="compositionally biased region" description="Basic residues" evidence="8">
    <location>
        <begin position="25"/>
        <end position="35"/>
    </location>
</feature>
<evidence type="ECO:0000256" key="8">
    <source>
        <dbReference type="SAM" id="MobiDB-lite"/>
    </source>
</evidence>
<dbReference type="AlphaFoldDB" id="Q0CHV9"/>
<evidence type="ECO:0000313" key="12">
    <source>
        <dbReference type="Proteomes" id="UP000007963"/>
    </source>
</evidence>
<protein>
    <recommendedName>
        <fullName evidence="10">Sodium/calcium exchanger membrane region domain-containing protein</fullName>
    </recommendedName>
</protein>
<dbReference type="OrthoDB" id="1699231at2759"/>
<feature type="transmembrane region" description="Helical" evidence="9">
    <location>
        <begin position="314"/>
        <end position="334"/>
    </location>
</feature>
<evidence type="ECO:0000256" key="1">
    <source>
        <dbReference type="ARBA" id="ARBA00004127"/>
    </source>
</evidence>
<evidence type="ECO:0000256" key="3">
    <source>
        <dbReference type="ARBA" id="ARBA00022448"/>
    </source>
</evidence>
<feature type="transmembrane region" description="Helical" evidence="9">
    <location>
        <begin position="471"/>
        <end position="495"/>
    </location>
</feature>
<dbReference type="Gene3D" id="1.20.1420.30">
    <property type="entry name" value="NCX, central ion-binding region"/>
    <property type="match status" value="2"/>
</dbReference>
<evidence type="ECO:0000256" key="2">
    <source>
        <dbReference type="ARBA" id="ARBA00008170"/>
    </source>
</evidence>
<keyword evidence="6" id="KW-0406">Ion transport</keyword>
<evidence type="ECO:0000256" key="4">
    <source>
        <dbReference type="ARBA" id="ARBA00022692"/>
    </source>
</evidence>
<reference evidence="12" key="1">
    <citation type="submission" date="2005-09" db="EMBL/GenBank/DDBJ databases">
        <title>Annotation of the Aspergillus terreus NIH2624 genome.</title>
        <authorList>
            <person name="Birren B.W."/>
            <person name="Lander E.S."/>
            <person name="Galagan J.E."/>
            <person name="Nusbaum C."/>
            <person name="Devon K."/>
            <person name="Henn M."/>
            <person name="Ma L.-J."/>
            <person name="Jaffe D.B."/>
            <person name="Butler J."/>
            <person name="Alvarez P."/>
            <person name="Gnerre S."/>
            <person name="Grabherr M."/>
            <person name="Kleber M."/>
            <person name="Mauceli E.W."/>
            <person name="Brockman W."/>
            <person name="Rounsley S."/>
            <person name="Young S.K."/>
            <person name="LaButti K."/>
            <person name="Pushparaj V."/>
            <person name="DeCaprio D."/>
            <person name="Crawford M."/>
            <person name="Koehrsen M."/>
            <person name="Engels R."/>
            <person name="Montgomery P."/>
            <person name="Pearson M."/>
            <person name="Howarth C."/>
            <person name="Larson L."/>
            <person name="Luoma S."/>
            <person name="White J."/>
            <person name="Alvarado L."/>
            <person name="Kodira C.D."/>
            <person name="Zeng Q."/>
            <person name="Oleary S."/>
            <person name="Yandava C."/>
            <person name="Denning D.W."/>
            <person name="Nierman W.C."/>
            <person name="Milne T."/>
            <person name="Madden K."/>
        </authorList>
    </citation>
    <scope>NUCLEOTIDE SEQUENCE [LARGE SCALE GENOMIC DNA]</scope>
    <source>
        <strain evidence="12">NIH 2624 / FGSC A1156</strain>
    </source>
</reference>
<evidence type="ECO:0000256" key="9">
    <source>
        <dbReference type="SAM" id="Phobius"/>
    </source>
</evidence>
<dbReference type="VEuPathDB" id="FungiDB:ATEG_06725"/>
<dbReference type="PANTHER" id="PTHR31503">
    <property type="entry name" value="VACUOLAR CALCIUM ION TRANSPORTER"/>
    <property type="match status" value="1"/>
</dbReference>
<dbReference type="HOGENOM" id="CLU_008721_4_0_1"/>
<feature type="domain" description="Sodium/calcium exchanger membrane region" evidence="10">
    <location>
        <begin position="252"/>
        <end position="336"/>
    </location>
</feature>
<proteinExistence type="inferred from homology"/>
<feature type="transmembrane region" description="Helical" evidence="9">
    <location>
        <begin position="246"/>
        <end position="268"/>
    </location>
</feature>
<dbReference type="EMBL" id="CH476602">
    <property type="protein sequence ID" value="EAU33269.1"/>
    <property type="molecule type" value="Genomic_DNA"/>
</dbReference>
<gene>
    <name evidence="11" type="ORF">ATEG_06725</name>
</gene>
<feature type="compositionally biased region" description="Polar residues" evidence="8">
    <location>
        <begin position="104"/>
        <end position="117"/>
    </location>
</feature>
<dbReference type="eggNOG" id="KOG1397">
    <property type="taxonomic scope" value="Eukaryota"/>
</dbReference>
<comment type="subcellular location">
    <subcellularLocation>
        <location evidence="1">Endomembrane system</location>
        <topology evidence="1">Multi-pass membrane protein</topology>
    </subcellularLocation>
</comment>
<evidence type="ECO:0000256" key="5">
    <source>
        <dbReference type="ARBA" id="ARBA00022989"/>
    </source>
</evidence>
<dbReference type="GO" id="GO:0000329">
    <property type="term" value="C:fungal-type vacuole membrane"/>
    <property type="evidence" value="ECO:0007669"/>
    <property type="project" value="TreeGrafter"/>
</dbReference>
<dbReference type="Proteomes" id="UP000007963">
    <property type="component" value="Unassembled WGS sequence"/>
</dbReference>
<feature type="transmembrane region" description="Helical" evidence="9">
    <location>
        <begin position="398"/>
        <end position="418"/>
    </location>
</feature>
<name>Q0CHV9_ASPTN</name>
<dbReference type="GO" id="GO:0006874">
    <property type="term" value="P:intracellular calcium ion homeostasis"/>
    <property type="evidence" value="ECO:0007669"/>
    <property type="project" value="TreeGrafter"/>
</dbReference>
<organism evidence="11 12">
    <name type="scientific">Aspergillus terreus (strain NIH 2624 / FGSC A1156)</name>
    <dbReference type="NCBI Taxonomy" id="341663"/>
    <lineage>
        <taxon>Eukaryota</taxon>
        <taxon>Fungi</taxon>
        <taxon>Dikarya</taxon>
        <taxon>Ascomycota</taxon>
        <taxon>Pezizomycotina</taxon>
        <taxon>Eurotiomycetes</taxon>
        <taxon>Eurotiomycetidae</taxon>
        <taxon>Eurotiales</taxon>
        <taxon>Aspergillaceae</taxon>
        <taxon>Aspergillus</taxon>
        <taxon>Aspergillus subgen. Circumdati</taxon>
    </lineage>
</organism>
<comment type="similarity">
    <text evidence="2">Belongs to the Ca(2+):cation antiporter (CaCA) (TC 2.A.19) family.</text>
</comment>
<keyword evidence="3" id="KW-0813">Transport</keyword>
<dbReference type="GO" id="GO:0012505">
    <property type="term" value="C:endomembrane system"/>
    <property type="evidence" value="ECO:0007669"/>
    <property type="project" value="UniProtKB-SubCell"/>
</dbReference>
<dbReference type="STRING" id="341663.Q0CHV9"/>
<dbReference type="GeneID" id="4322314"/>
<accession>Q0CHV9</accession>
<dbReference type="GO" id="GO:0015369">
    <property type="term" value="F:calcium:proton antiporter activity"/>
    <property type="evidence" value="ECO:0007669"/>
    <property type="project" value="UniProtKB-ARBA"/>
</dbReference>
<evidence type="ECO:0000259" key="10">
    <source>
        <dbReference type="Pfam" id="PF01699"/>
    </source>
</evidence>
<feature type="transmembrane region" description="Helical" evidence="9">
    <location>
        <begin position="280"/>
        <end position="302"/>
    </location>
</feature>
<feature type="transmembrane region" description="Helical" evidence="9">
    <location>
        <begin position="515"/>
        <end position="537"/>
    </location>
</feature>
<feature type="domain" description="Sodium/calcium exchanger membrane region" evidence="10">
    <location>
        <begin position="403"/>
        <end position="535"/>
    </location>
</feature>
<dbReference type="InterPro" id="IPR004837">
    <property type="entry name" value="NaCa_Exmemb"/>
</dbReference>
<dbReference type="OMA" id="WNPFRHV"/>
<feature type="transmembrane region" description="Helical" evidence="9">
    <location>
        <begin position="194"/>
        <end position="214"/>
    </location>
</feature>